<proteinExistence type="predicted"/>
<evidence type="ECO:0000313" key="3">
    <source>
        <dbReference type="Proteomes" id="UP000800035"/>
    </source>
</evidence>
<evidence type="ECO:0000313" key="2">
    <source>
        <dbReference type="EMBL" id="KAF1958494.1"/>
    </source>
</evidence>
<dbReference type="AlphaFoldDB" id="A0A6A5U1J2"/>
<gene>
    <name evidence="2" type="ORF">CC80DRAFT_592177</name>
</gene>
<dbReference type="Proteomes" id="UP000800035">
    <property type="component" value="Unassembled WGS sequence"/>
</dbReference>
<accession>A0A6A5U1J2</accession>
<dbReference type="EMBL" id="ML976987">
    <property type="protein sequence ID" value="KAF1958494.1"/>
    <property type="molecule type" value="Genomic_DNA"/>
</dbReference>
<organism evidence="2 3">
    <name type="scientific">Byssothecium circinans</name>
    <dbReference type="NCBI Taxonomy" id="147558"/>
    <lineage>
        <taxon>Eukaryota</taxon>
        <taxon>Fungi</taxon>
        <taxon>Dikarya</taxon>
        <taxon>Ascomycota</taxon>
        <taxon>Pezizomycotina</taxon>
        <taxon>Dothideomycetes</taxon>
        <taxon>Pleosporomycetidae</taxon>
        <taxon>Pleosporales</taxon>
        <taxon>Massarineae</taxon>
        <taxon>Massarinaceae</taxon>
        <taxon>Byssothecium</taxon>
    </lineage>
</organism>
<name>A0A6A5U1J2_9PLEO</name>
<dbReference type="OrthoDB" id="4500473at2759"/>
<protein>
    <submittedName>
        <fullName evidence="2">Uncharacterized protein</fullName>
    </submittedName>
</protein>
<reference evidence="2" key="1">
    <citation type="journal article" date="2020" name="Stud. Mycol.">
        <title>101 Dothideomycetes genomes: a test case for predicting lifestyles and emergence of pathogens.</title>
        <authorList>
            <person name="Haridas S."/>
            <person name="Albert R."/>
            <person name="Binder M."/>
            <person name="Bloem J."/>
            <person name="Labutti K."/>
            <person name="Salamov A."/>
            <person name="Andreopoulos B."/>
            <person name="Baker S."/>
            <person name="Barry K."/>
            <person name="Bills G."/>
            <person name="Bluhm B."/>
            <person name="Cannon C."/>
            <person name="Castanera R."/>
            <person name="Culley D."/>
            <person name="Daum C."/>
            <person name="Ezra D."/>
            <person name="Gonzalez J."/>
            <person name="Henrissat B."/>
            <person name="Kuo A."/>
            <person name="Liang C."/>
            <person name="Lipzen A."/>
            <person name="Lutzoni F."/>
            <person name="Magnuson J."/>
            <person name="Mondo S."/>
            <person name="Nolan M."/>
            <person name="Ohm R."/>
            <person name="Pangilinan J."/>
            <person name="Park H.-J."/>
            <person name="Ramirez L."/>
            <person name="Alfaro M."/>
            <person name="Sun H."/>
            <person name="Tritt A."/>
            <person name="Yoshinaga Y."/>
            <person name="Zwiers L.-H."/>
            <person name="Turgeon B."/>
            <person name="Goodwin S."/>
            <person name="Spatafora J."/>
            <person name="Crous P."/>
            <person name="Grigoriev I."/>
        </authorList>
    </citation>
    <scope>NUCLEOTIDE SEQUENCE</scope>
    <source>
        <strain evidence="2">CBS 675.92</strain>
    </source>
</reference>
<feature type="compositionally biased region" description="Acidic residues" evidence="1">
    <location>
        <begin position="242"/>
        <end position="257"/>
    </location>
</feature>
<evidence type="ECO:0000256" key="1">
    <source>
        <dbReference type="SAM" id="MobiDB-lite"/>
    </source>
</evidence>
<keyword evidence="3" id="KW-1185">Reference proteome</keyword>
<sequence>MSSHQKAYFILPNTDIAPNTLIKLCQIVPSIREAHRAISPPQPIPAASATTGVKTDYTLSISSTQNIRVGPVAHFLAQLGSPVSGALELERSKKKSSTWTFKTLETTSFEPTLEYIHTSISSAAAKQALKKTMKNPLVRNAVYMITALKIARGASYSTSTSRSSDTKSTLTVDANALAGVPVSAGPQAGIKETAGESEDMGHCSDFVWAVRTRRIRLGGLDVRVKVGDVYGGDLHGYGEGSGEGDDDDFGGVDGSDEEEVVEVEKGELEAFDLGVGLGVGDQLEGFVKKVVVDEGGEQCAVLW</sequence>
<feature type="region of interest" description="Disordered" evidence="1">
    <location>
        <begin position="236"/>
        <end position="257"/>
    </location>
</feature>